<dbReference type="Proteomes" id="UP001321477">
    <property type="component" value="Chromosome"/>
</dbReference>
<keyword evidence="1" id="KW-0472">Membrane</keyword>
<keyword evidence="1" id="KW-0812">Transmembrane</keyword>
<evidence type="ECO:0000313" key="2">
    <source>
        <dbReference type="EMBL" id="BDZ54853.1"/>
    </source>
</evidence>
<keyword evidence="3" id="KW-1185">Reference proteome</keyword>
<reference evidence="3" key="1">
    <citation type="journal article" date="2019" name="Int. J. Syst. Evol. Microbiol.">
        <title>The Global Catalogue of Microorganisms (GCM) 10K type strain sequencing project: providing services to taxonomists for standard genome sequencing and annotation.</title>
        <authorList>
            <consortium name="The Broad Institute Genomics Platform"/>
            <consortium name="The Broad Institute Genome Sequencing Center for Infectious Disease"/>
            <person name="Wu L."/>
            <person name="Ma J."/>
        </authorList>
    </citation>
    <scope>NUCLEOTIDE SEQUENCE [LARGE SCALE GENOMIC DNA]</scope>
    <source>
        <strain evidence="3">NBRC 109019</strain>
    </source>
</reference>
<keyword evidence="1" id="KW-1133">Transmembrane helix</keyword>
<dbReference type="EMBL" id="AP027734">
    <property type="protein sequence ID" value="BDZ54853.1"/>
    <property type="molecule type" value="Genomic_DNA"/>
</dbReference>
<protein>
    <recommendedName>
        <fullName evidence="4">DUF732 domain-containing protein</fullName>
    </recommendedName>
</protein>
<evidence type="ECO:0008006" key="4">
    <source>
        <dbReference type="Google" id="ProtNLM"/>
    </source>
</evidence>
<gene>
    <name evidence="2" type="ORF">GCM10025870_19260</name>
</gene>
<organism evidence="2 3">
    <name type="scientific">Agromyces marinus</name>
    <dbReference type="NCBI Taxonomy" id="1389020"/>
    <lineage>
        <taxon>Bacteria</taxon>
        <taxon>Bacillati</taxon>
        <taxon>Actinomycetota</taxon>
        <taxon>Actinomycetes</taxon>
        <taxon>Micrococcales</taxon>
        <taxon>Microbacteriaceae</taxon>
        <taxon>Agromyces</taxon>
    </lineage>
</organism>
<dbReference type="RefSeq" id="WP_234660277.1">
    <property type="nucleotide sequence ID" value="NZ_AP027734.1"/>
</dbReference>
<evidence type="ECO:0000256" key="1">
    <source>
        <dbReference type="SAM" id="Phobius"/>
    </source>
</evidence>
<name>A0ABM8H2A0_9MICO</name>
<sequence length="150" mass="15870">MSTDTENQGTRERSVIYVITVVVLVVLAAIALLSFVTARQGARAEQKAEEFIQSLEDAGVDVSFSPQQVADLLGEDGGFVCADPNDALTRALLLGALGNGAGGPGQRPTIADNRLLQGELLVIQTYCPDEAEEFQRFIDGLETADDGNAS</sequence>
<feature type="transmembrane region" description="Helical" evidence="1">
    <location>
        <begin position="15"/>
        <end position="38"/>
    </location>
</feature>
<evidence type="ECO:0000313" key="3">
    <source>
        <dbReference type="Proteomes" id="UP001321477"/>
    </source>
</evidence>
<proteinExistence type="predicted"/>
<accession>A0ABM8H2A0</accession>